<accession>A0A7E6EK53</accession>
<keyword evidence="4" id="KW-1185">Reference proteome</keyword>
<name>A0A7E6EK53_9MOLL</name>
<dbReference type="GO" id="GO:0019005">
    <property type="term" value="C:SCF ubiquitin ligase complex"/>
    <property type="evidence" value="ECO:0007669"/>
    <property type="project" value="TreeGrafter"/>
</dbReference>
<dbReference type="SMART" id="SM00367">
    <property type="entry name" value="LRR_CC"/>
    <property type="match status" value="6"/>
</dbReference>
<evidence type="ECO:0000256" key="1">
    <source>
        <dbReference type="ARBA" id="ARBA00022786"/>
    </source>
</evidence>
<dbReference type="AlphaFoldDB" id="A0A7E6EK53"/>
<sequence length="559" mass="63135">MAVYTNMMADDSGKLHTGTLKRCPASPTRDNEQLCKVRRGNNNKMINVGVETGELSVRTISDSCSMNVKGVNTVSISLQNSKDESNVSNEHDKHLTSLPQTQETTSTDCSNLVLSKCHSSKYHCSAESTNYKISPSRTVFSQQEPEVIVASKVISLTQDTSEQKQDSEVHSEHTNGVPSPEDSLHILNLPSSILLEIFKYLTIPERIHSVELVCKKWYELAKDPSLWRHINFQDFGHKTLSDEILDKITSYSNHVVHLDISNTMGFSPEGISSVLKNVDGYHFYLCFIGVQKCCSLPDSTIQLIAENQHDLEQLYLDDCFCVTNPTIVKIFHNCPRITHLSFGWHLNAETVDTMANYCTRLKLINLSHCDAVDSLARMLQNCKQLENVNLSDCPLTDSHLVNLCHLPNLKHVYLNSVNMSSTTAKEVAKHCLKLQTLSLCFNDCVDDDCITAVVQNARNLRILKCIRCNITDKALIAIAKHSSKLEQLDVSFCSNITNKGVNFVSENCTQLYFLGLFSCEKVESTFLFQLQKDYPHIRIYCFELEYKSLIERVNEEDRL</sequence>
<dbReference type="Pfam" id="PF12937">
    <property type="entry name" value="F-box-like"/>
    <property type="match status" value="1"/>
</dbReference>
<dbReference type="SUPFAM" id="SSF81383">
    <property type="entry name" value="F-box domain"/>
    <property type="match status" value="1"/>
</dbReference>
<dbReference type="InterPro" id="IPR006553">
    <property type="entry name" value="Leu-rich_rpt_Cys-con_subtyp"/>
</dbReference>
<gene>
    <name evidence="5" type="primary">LOC115231487</name>
</gene>
<dbReference type="Proteomes" id="UP000515154">
    <property type="component" value="Unplaced"/>
</dbReference>
<dbReference type="SUPFAM" id="SSF52047">
    <property type="entry name" value="RNI-like"/>
    <property type="match status" value="1"/>
</dbReference>
<evidence type="ECO:0000313" key="4">
    <source>
        <dbReference type="Proteomes" id="UP000515154"/>
    </source>
</evidence>
<evidence type="ECO:0000313" key="5">
    <source>
        <dbReference type="RefSeq" id="XP_036355996.1"/>
    </source>
</evidence>
<dbReference type="Gene3D" id="3.80.10.10">
    <property type="entry name" value="Ribonuclease Inhibitor"/>
    <property type="match status" value="2"/>
</dbReference>
<evidence type="ECO:0000259" key="3">
    <source>
        <dbReference type="PROSITE" id="PS50181"/>
    </source>
</evidence>
<dbReference type="InterPro" id="IPR001810">
    <property type="entry name" value="F-box_dom"/>
</dbReference>
<protein>
    <submittedName>
        <fullName evidence="5">F-box/LRR-repeat protein 17-like</fullName>
    </submittedName>
</protein>
<dbReference type="PANTHER" id="PTHR13318">
    <property type="entry name" value="PARTNER OF PAIRED, ISOFORM B-RELATED"/>
    <property type="match status" value="1"/>
</dbReference>
<organism evidence="4 5">
    <name type="scientific">Octopus sinensis</name>
    <name type="common">East Asian common octopus</name>
    <dbReference type="NCBI Taxonomy" id="2607531"/>
    <lineage>
        <taxon>Eukaryota</taxon>
        <taxon>Metazoa</taxon>
        <taxon>Spiralia</taxon>
        <taxon>Lophotrochozoa</taxon>
        <taxon>Mollusca</taxon>
        <taxon>Cephalopoda</taxon>
        <taxon>Coleoidea</taxon>
        <taxon>Octopodiformes</taxon>
        <taxon>Octopoda</taxon>
        <taxon>Incirrata</taxon>
        <taxon>Octopodidae</taxon>
        <taxon>Octopus</taxon>
    </lineage>
</organism>
<reference evidence="5" key="1">
    <citation type="submission" date="2025-08" db="UniProtKB">
        <authorList>
            <consortium name="RefSeq"/>
        </authorList>
    </citation>
    <scope>IDENTIFICATION</scope>
</reference>
<proteinExistence type="predicted"/>
<dbReference type="Pfam" id="PF25372">
    <property type="entry name" value="DUF7885"/>
    <property type="match status" value="1"/>
</dbReference>
<feature type="region of interest" description="Disordered" evidence="2">
    <location>
        <begin position="80"/>
        <end position="99"/>
    </location>
</feature>
<dbReference type="SMART" id="SM00256">
    <property type="entry name" value="FBOX"/>
    <property type="match status" value="1"/>
</dbReference>
<dbReference type="GO" id="GO:0031146">
    <property type="term" value="P:SCF-dependent proteasomal ubiquitin-dependent protein catabolic process"/>
    <property type="evidence" value="ECO:0007669"/>
    <property type="project" value="TreeGrafter"/>
</dbReference>
<feature type="compositionally biased region" description="Basic and acidic residues" evidence="2">
    <location>
        <begin position="161"/>
        <end position="173"/>
    </location>
</feature>
<dbReference type="InterPro" id="IPR032675">
    <property type="entry name" value="LRR_dom_sf"/>
</dbReference>
<dbReference type="InterPro" id="IPR036047">
    <property type="entry name" value="F-box-like_dom_sf"/>
</dbReference>
<feature type="region of interest" description="Disordered" evidence="2">
    <location>
        <begin position="159"/>
        <end position="181"/>
    </location>
</feature>
<dbReference type="InterPro" id="IPR057207">
    <property type="entry name" value="FBXL15_LRR"/>
</dbReference>
<evidence type="ECO:0000256" key="2">
    <source>
        <dbReference type="SAM" id="MobiDB-lite"/>
    </source>
</evidence>
<feature type="compositionally biased region" description="Basic and acidic residues" evidence="2">
    <location>
        <begin position="81"/>
        <end position="95"/>
    </location>
</feature>
<keyword evidence="1" id="KW-0833">Ubl conjugation pathway</keyword>
<dbReference type="RefSeq" id="XP_036355996.1">
    <property type="nucleotide sequence ID" value="XM_036500103.1"/>
</dbReference>
<dbReference type="PROSITE" id="PS50181">
    <property type="entry name" value="FBOX"/>
    <property type="match status" value="1"/>
</dbReference>
<feature type="domain" description="F-box" evidence="3">
    <location>
        <begin position="183"/>
        <end position="230"/>
    </location>
</feature>
<dbReference type="KEGG" id="osn:115231487"/>